<organism evidence="1 2">
    <name type="scientific">Phytophthora fragariae</name>
    <dbReference type="NCBI Taxonomy" id="53985"/>
    <lineage>
        <taxon>Eukaryota</taxon>
        <taxon>Sar</taxon>
        <taxon>Stramenopiles</taxon>
        <taxon>Oomycota</taxon>
        <taxon>Peronosporomycetes</taxon>
        <taxon>Peronosporales</taxon>
        <taxon>Peronosporaceae</taxon>
        <taxon>Phytophthora</taxon>
    </lineage>
</organism>
<protein>
    <submittedName>
        <fullName evidence="1">Uncharacterized protein</fullName>
    </submittedName>
</protein>
<dbReference type="AlphaFoldDB" id="A0A6A3P810"/>
<name>A0A6A3P810_9STRA</name>
<accession>A0A6A3P810</accession>
<evidence type="ECO:0000313" key="2">
    <source>
        <dbReference type="Proteomes" id="UP000441208"/>
    </source>
</evidence>
<gene>
    <name evidence="1" type="ORF">PF007_g33037</name>
</gene>
<comment type="caution">
    <text evidence="1">The sequence shown here is derived from an EMBL/GenBank/DDBJ whole genome shotgun (WGS) entry which is preliminary data.</text>
</comment>
<reference evidence="1 2" key="1">
    <citation type="submission" date="2018-08" db="EMBL/GenBank/DDBJ databases">
        <title>Genomic investigation of the strawberry pathogen Phytophthora fragariae indicates pathogenicity is determined by transcriptional variation in three key races.</title>
        <authorList>
            <person name="Adams T.M."/>
            <person name="Armitage A.D."/>
            <person name="Sobczyk M.K."/>
            <person name="Bates H.J."/>
            <person name="Dunwell J.M."/>
            <person name="Nellist C.F."/>
            <person name="Harrison R.J."/>
        </authorList>
    </citation>
    <scope>NUCLEOTIDE SEQUENCE [LARGE SCALE GENOMIC DNA]</scope>
    <source>
        <strain evidence="1 2">NOV-71</strain>
    </source>
</reference>
<dbReference type="Proteomes" id="UP000441208">
    <property type="component" value="Unassembled WGS sequence"/>
</dbReference>
<evidence type="ECO:0000313" key="1">
    <source>
        <dbReference type="EMBL" id="KAE9053117.1"/>
    </source>
</evidence>
<dbReference type="EMBL" id="QXFZ01011560">
    <property type="protein sequence ID" value="KAE9053117.1"/>
    <property type="molecule type" value="Genomic_DNA"/>
</dbReference>
<sequence>MLHKAISNIRYLTRGSVEKTGKWDKRRVERADSLRAKRDLRMHQ</sequence>
<proteinExistence type="predicted"/>